<comment type="caution">
    <text evidence="1">The sequence shown here is derived from an EMBL/GenBank/DDBJ whole genome shotgun (WGS) entry which is preliminary data.</text>
</comment>
<reference evidence="1" key="1">
    <citation type="submission" date="2020-04" db="EMBL/GenBank/DDBJ databases">
        <authorList>
            <person name="Alioto T."/>
            <person name="Alioto T."/>
            <person name="Gomez Garrido J."/>
        </authorList>
    </citation>
    <scope>NUCLEOTIDE SEQUENCE</scope>
    <source>
        <strain evidence="1">A484AB</strain>
    </source>
</reference>
<gene>
    <name evidence="1" type="ORF">PACLA_8A071664</name>
</gene>
<protein>
    <submittedName>
        <fullName evidence="1">Uncharacterized protein</fullName>
    </submittedName>
</protein>
<evidence type="ECO:0000313" key="2">
    <source>
        <dbReference type="Proteomes" id="UP001152795"/>
    </source>
</evidence>
<proteinExistence type="predicted"/>
<dbReference type="InterPro" id="IPR052787">
    <property type="entry name" value="MAVS"/>
</dbReference>
<sequence length="248" mass="27346">MKAIQAAIESFIDKTSNRGFSIVGDPTFKEANTVLDAFLKDLRKTGKIAGVVHKKPISKEQIQLLFRAGELGPTNSKDPAQLFRTVWFYLILFSGKRGRENQRQLKPNMLILRSTSDGKEFYELNREVAGSVLATKNHQGGVDDPEDESGGKIFSIPGSSSFPVVTIKIYLKHLNPACDSLFQRSKNAQVNKLNVNDVVWYANAPVGESMLGNLLRVMTKRAGMEPSLTNHSIKATSVTVPMPTLKPA</sequence>
<name>A0A7D9D4K7_PARCT</name>
<dbReference type="PANTHER" id="PTHR21446:SF12">
    <property type="entry name" value="POTASSIUM CHANNEL TETRAMERIZATION DOMAIN CONTAINING 1"/>
    <property type="match status" value="1"/>
</dbReference>
<accession>A0A7D9D4K7</accession>
<organism evidence="1 2">
    <name type="scientific">Paramuricea clavata</name>
    <name type="common">Red gorgonian</name>
    <name type="synonym">Violescent sea-whip</name>
    <dbReference type="NCBI Taxonomy" id="317549"/>
    <lineage>
        <taxon>Eukaryota</taxon>
        <taxon>Metazoa</taxon>
        <taxon>Cnidaria</taxon>
        <taxon>Anthozoa</taxon>
        <taxon>Octocorallia</taxon>
        <taxon>Malacalcyonacea</taxon>
        <taxon>Plexauridae</taxon>
        <taxon>Paramuricea</taxon>
    </lineage>
</organism>
<keyword evidence="2" id="KW-1185">Reference proteome</keyword>
<dbReference type="OrthoDB" id="5953824at2759"/>
<dbReference type="Proteomes" id="UP001152795">
    <property type="component" value="Unassembled WGS sequence"/>
</dbReference>
<dbReference type="PANTHER" id="PTHR21446">
    <property type="entry name" value="DUF3504 DOMAIN-CONTAINING PROTEIN"/>
    <property type="match status" value="1"/>
</dbReference>
<dbReference type="EMBL" id="CACRXK020000007">
    <property type="protein sequence ID" value="CAB3976650.1"/>
    <property type="molecule type" value="Genomic_DNA"/>
</dbReference>
<evidence type="ECO:0000313" key="1">
    <source>
        <dbReference type="EMBL" id="CAB3976650.1"/>
    </source>
</evidence>
<dbReference type="AlphaFoldDB" id="A0A7D9D4K7"/>